<dbReference type="Proteomes" id="UP000239907">
    <property type="component" value="Unassembled WGS sequence"/>
</dbReference>
<evidence type="ECO:0000313" key="2">
    <source>
        <dbReference type="Proteomes" id="UP000239907"/>
    </source>
</evidence>
<dbReference type="GO" id="GO:0006313">
    <property type="term" value="P:DNA transposition"/>
    <property type="evidence" value="ECO:0007669"/>
    <property type="project" value="InterPro"/>
</dbReference>
<proteinExistence type="predicted"/>
<evidence type="ECO:0008006" key="3">
    <source>
        <dbReference type="Google" id="ProtNLM"/>
    </source>
</evidence>
<evidence type="ECO:0000313" key="1">
    <source>
        <dbReference type="EMBL" id="PQJ28964.1"/>
    </source>
</evidence>
<dbReference type="AlphaFoldDB" id="A0A2S7U3J2"/>
<dbReference type="GO" id="GO:0004803">
    <property type="term" value="F:transposase activity"/>
    <property type="evidence" value="ECO:0007669"/>
    <property type="project" value="InterPro"/>
</dbReference>
<dbReference type="EMBL" id="MQWA01000001">
    <property type="protein sequence ID" value="PQJ28964.1"/>
    <property type="molecule type" value="Genomic_DNA"/>
</dbReference>
<reference evidence="1 2" key="1">
    <citation type="submission" date="2016-12" db="EMBL/GenBank/DDBJ databases">
        <title>Study of bacterial adaptation to deep sea.</title>
        <authorList>
            <person name="Song J."/>
            <person name="Yoshizawa S."/>
            <person name="Kogure K."/>
        </authorList>
    </citation>
    <scope>NUCLEOTIDE SEQUENCE [LARGE SCALE GENOMIC DNA]</scope>
    <source>
        <strain evidence="1 2">SAORIC-165</strain>
    </source>
</reference>
<dbReference type="InterPro" id="IPR036515">
    <property type="entry name" value="Transposase_17_sf"/>
</dbReference>
<accession>A0A2S7U3J2</accession>
<gene>
    <name evidence="1" type="ORF">BSZ32_11005</name>
</gene>
<keyword evidence="2" id="KW-1185">Reference proteome</keyword>
<dbReference type="Gene3D" id="3.30.70.1290">
    <property type="entry name" value="Transposase IS200-like"/>
    <property type="match status" value="1"/>
</dbReference>
<dbReference type="GO" id="GO:0003677">
    <property type="term" value="F:DNA binding"/>
    <property type="evidence" value="ECO:0007669"/>
    <property type="project" value="InterPro"/>
</dbReference>
<comment type="caution">
    <text evidence="1">The sequence shown here is derived from an EMBL/GenBank/DDBJ whole genome shotgun (WGS) entry which is preliminary data.</text>
</comment>
<organism evidence="1 2">
    <name type="scientific">Rubritalea profundi</name>
    <dbReference type="NCBI Taxonomy" id="1658618"/>
    <lineage>
        <taxon>Bacteria</taxon>
        <taxon>Pseudomonadati</taxon>
        <taxon>Verrucomicrobiota</taxon>
        <taxon>Verrucomicrobiia</taxon>
        <taxon>Verrucomicrobiales</taxon>
        <taxon>Rubritaleaceae</taxon>
        <taxon>Rubritalea</taxon>
    </lineage>
</organism>
<protein>
    <recommendedName>
        <fullName evidence="3">Transposase IS200-like domain-containing protein</fullName>
    </recommendedName>
</protein>
<name>A0A2S7U3J2_9BACT</name>
<sequence length="199" mass="22877">MRVIRRKSMSGKSEFTVFVYNGFKKDVEPLTLEGREIVRGILFAAAEKAGIEILAWCITPVSYRIIIKTTQGFASRKTEQRRPLVSFQKRFQQRVSSWVKYTTGREHGIWRDRYKLSQLHSTPETIVAVVSVDAFPMIVGLVDEPEDYFFTSYYHACLGDKNARKGILQLVGTPSASWPVAKRRYRKMLLEVTQDCSKS</sequence>